<dbReference type="RefSeq" id="WP_309928689.1">
    <property type="nucleotide sequence ID" value="NZ_JAVDQZ010000006.1"/>
</dbReference>
<evidence type="ECO:0000313" key="2">
    <source>
        <dbReference type="Proteomes" id="UP001184828"/>
    </source>
</evidence>
<protein>
    <submittedName>
        <fullName evidence="1">Uncharacterized protein</fullName>
    </submittedName>
</protein>
<dbReference type="Proteomes" id="UP001184828">
    <property type="component" value="Unassembled WGS sequence"/>
</dbReference>
<sequence length="330" mass="36387">MARFISVARRAWAAKRQHAYSRHRPPPEKTSYFALHNGQTAHSVHKDMVEKVQTTEGEATLANFLDHQIHCFIQLAPMVRESTLPRVSHLYALLSAVIEDAISVRLLGDSARLNQAYIISRALLERVTNFCFLQLCTDTEFDNYIDYTLNKVGRRFDRSIEAEGHTRARIALKDGLFDLPPEIAAAVAKFTSERGREKTRWTNVSLPDRAAVVEAKIGRTGLFMSLLSIYADASEALHGTLYGAVFHLGAYDVGAIPRDQESLDRHRHSTLACLYLMAGGAMDTLLSVLQALGQSGAQQAAASSTAAFRLAATAADLTVRSQESSVENNV</sequence>
<evidence type="ECO:0000313" key="1">
    <source>
        <dbReference type="EMBL" id="MDR6427913.1"/>
    </source>
</evidence>
<proteinExistence type="predicted"/>
<dbReference type="Pfam" id="PF18928">
    <property type="entry name" value="DUF5677"/>
    <property type="match status" value="1"/>
</dbReference>
<reference evidence="1" key="1">
    <citation type="submission" date="2023-07" db="EMBL/GenBank/DDBJ databases">
        <title>Sorghum-associated microbial communities from plants grown in Nebraska, USA.</title>
        <authorList>
            <person name="Schachtman D."/>
        </authorList>
    </citation>
    <scope>NUCLEOTIDE SEQUENCE</scope>
    <source>
        <strain evidence="1">DS2114</strain>
    </source>
</reference>
<dbReference type="AlphaFoldDB" id="A0AAE3Y211"/>
<dbReference type="EMBL" id="JAVDQZ010000006">
    <property type="protein sequence ID" value="MDR6427913.1"/>
    <property type="molecule type" value="Genomic_DNA"/>
</dbReference>
<organism evidence="1 2">
    <name type="scientific">Variovorax paradoxus</name>
    <dbReference type="NCBI Taxonomy" id="34073"/>
    <lineage>
        <taxon>Bacteria</taxon>
        <taxon>Pseudomonadati</taxon>
        <taxon>Pseudomonadota</taxon>
        <taxon>Betaproteobacteria</taxon>
        <taxon>Burkholderiales</taxon>
        <taxon>Comamonadaceae</taxon>
        <taxon>Variovorax</taxon>
    </lineage>
</organism>
<accession>A0AAE3Y211</accession>
<dbReference type="InterPro" id="IPR043733">
    <property type="entry name" value="DUF5677"/>
</dbReference>
<comment type="caution">
    <text evidence="1">The sequence shown here is derived from an EMBL/GenBank/DDBJ whole genome shotgun (WGS) entry which is preliminary data.</text>
</comment>
<name>A0AAE3Y211_VARPD</name>
<gene>
    <name evidence="1" type="ORF">J2738_004068</name>
</gene>